<evidence type="ECO:0000256" key="4">
    <source>
        <dbReference type="ARBA" id="ARBA00023027"/>
    </source>
</evidence>
<proteinExistence type="inferred from homology"/>
<feature type="binding site" evidence="5">
    <location>
        <position position="258"/>
    </location>
    <ligand>
        <name>NAD(+)</name>
        <dbReference type="ChEBI" id="CHEBI:57540"/>
    </ligand>
</feature>
<comment type="similarity">
    <text evidence="1">Belongs to the class-I pyridine nucleotide-disulfide oxidoreductase family.</text>
</comment>
<dbReference type="Pfam" id="PF02852">
    <property type="entry name" value="Pyr_redox_dim"/>
    <property type="match status" value="1"/>
</dbReference>
<feature type="binding site" evidence="5">
    <location>
        <position position="298"/>
    </location>
    <ligand>
        <name>FAD</name>
        <dbReference type="ChEBI" id="CHEBI:57692"/>
    </ligand>
</feature>
<dbReference type="InterPro" id="IPR016156">
    <property type="entry name" value="FAD/NAD-linked_Rdtase_dimer_sf"/>
</dbReference>
<gene>
    <name evidence="9" type="ORF">WDC_0764</name>
</gene>
<dbReference type="SUPFAM" id="SSF51905">
    <property type="entry name" value="FAD/NAD(P)-binding domain"/>
    <property type="match status" value="1"/>
</dbReference>
<keyword evidence="10" id="KW-1185">Reference proteome</keyword>
<sequence>MKNYDVIFIGSGHANWHAAVTLKQAGKSVAMIEKDQIAGTCTNYGCDPKILLDGPFELLAQLKQYNGIGVTDNTAINWTELMAYKHKAIDPLPLQMTALFNQLGIDIVMGAAKLIDTNTVAVNEQKLTAKNIVIGTGQRPAKLNIPGREFLHDSRDFLDLETMPQKITFIGAGIISLEFATIAVELGSTVEIIEFADHALSSFDQYHVAKLVAKLEAAGVKFHFNEAAAQVIAKGDHFEISTTNNLQIKTDYVIDATGRIPNIENIGLEEIAIQTTRGGIVVDDHLRTSVNNIYASGDVIDKQIPRLTPTATFESNYIAQQLLGNDTAINYPAIPSVVFSLPRLAQIGVTTREAEASDKYHTQVVPYGKQLLFQYKNEVDAELTLILDQDNYLVGANIYGNDAPDLINLITMIIDGHLSATALDQMIFAFPSSSIGVISLISTLLHRD</sequence>
<reference evidence="9 10" key="1">
    <citation type="submission" date="2013-08" db="EMBL/GenBank/DDBJ databases">
        <title>Lactobacillus wasatchii sp. WDC04, a late gas producing bacteria isolated from aged chedder cheese.</title>
        <authorList>
            <person name="Oberg C.J."/>
            <person name="Culumber M."/>
            <person name="McMahon D.J."/>
            <person name="Broadbent J.R."/>
            <person name="Oberg T.S."/>
            <person name="Ortaki F."/>
        </authorList>
    </citation>
    <scope>NUCLEOTIDE SEQUENCE [LARGE SCALE GENOMIC DNA]</scope>
    <source>
        <strain evidence="9 10">WDC04</strain>
    </source>
</reference>
<evidence type="ECO:0000313" key="10">
    <source>
        <dbReference type="Proteomes" id="UP000032279"/>
    </source>
</evidence>
<dbReference type="AlphaFoldDB" id="A0A0D0Y5Q3"/>
<dbReference type="PANTHER" id="PTHR22912">
    <property type="entry name" value="DISULFIDE OXIDOREDUCTASE"/>
    <property type="match status" value="1"/>
</dbReference>
<dbReference type="RefSeq" id="WP_044010456.1">
    <property type="nucleotide sequence ID" value="NZ_AWTT01000014.1"/>
</dbReference>
<comment type="caution">
    <text evidence="9">The sequence shown here is derived from an EMBL/GenBank/DDBJ whole genome shotgun (WGS) entry which is preliminary data.</text>
</comment>
<evidence type="ECO:0000259" key="7">
    <source>
        <dbReference type="Pfam" id="PF02852"/>
    </source>
</evidence>
<dbReference type="PRINTS" id="PR00368">
    <property type="entry name" value="FADPNR"/>
</dbReference>
<feature type="domain" description="FAD/NAD(P)-binding" evidence="8">
    <location>
        <begin position="4"/>
        <end position="312"/>
    </location>
</feature>
<dbReference type="OrthoDB" id="9800167at2"/>
<dbReference type="PRINTS" id="PR00411">
    <property type="entry name" value="PNDRDTASEI"/>
</dbReference>
<evidence type="ECO:0000313" key="9">
    <source>
        <dbReference type="EMBL" id="KIS03603.1"/>
    </source>
</evidence>
<dbReference type="InterPro" id="IPR023753">
    <property type="entry name" value="FAD/NAD-binding_dom"/>
</dbReference>
<accession>A0A0D0Y5Q3</accession>
<keyword evidence="5" id="KW-0547">Nucleotide-binding</keyword>
<feature type="domain" description="Pyridine nucleotide-disulphide oxidoreductase dimerisation" evidence="7">
    <location>
        <begin position="334"/>
        <end position="434"/>
    </location>
</feature>
<dbReference type="EMBL" id="AWTT01000014">
    <property type="protein sequence ID" value="KIS03603.1"/>
    <property type="molecule type" value="Genomic_DNA"/>
</dbReference>
<keyword evidence="4 5" id="KW-0520">NAD</keyword>
<dbReference type="Proteomes" id="UP000032279">
    <property type="component" value="Unassembled WGS sequence"/>
</dbReference>
<evidence type="ECO:0000256" key="6">
    <source>
        <dbReference type="PIRSR" id="PIRSR000350-4"/>
    </source>
</evidence>
<feature type="binding site" evidence="5">
    <location>
        <position position="194"/>
    </location>
    <ligand>
        <name>NAD(+)</name>
        <dbReference type="ChEBI" id="CHEBI:57540"/>
    </ligand>
</feature>
<evidence type="ECO:0000259" key="8">
    <source>
        <dbReference type="Pfam" id="PF07992"/>
    </source>
</evidence>
<dbReference type="PATRIC" id="fig|1335616.4.peg.764"/>
<evidence type="ECO:0000256" key="5">
    <source>
        <dbReference type="PIRSR" id="PIRSR000350-3"/>
    </source>
</evidence>
<dbReference type="Gene3D" id="3.30.390.30">
    <property type="match status" value="1"/>
</dbReference>
<name>A0A0D0Y5Q3_9LACO</name>
<keyword evidence="3 5" id="KW-0274">FAD</keyword>
<protein>
    <submittedName>
        <fullName evidence="9">Glutathione reductase like protein</fullName>
    </submittedName>
</protein>
<dbReference type="STRING" id="1335616.WDC_0764"/>
<evidence type="ECO:0000256" key="3">
    <source>
        <dbReference type="ARBA" id="ARBA00022827"/>
    </source>
</evidence>
<dbReference type="PANTHER" id="PTHR22912:SF217">
    <property type="entry name" value="DIHYDROLIPOYL DEHYDROGENASE"/>
    <property type="match status" value="1"/>
</dbReference>
<evidence type="ECO:0000256" key="1">
    <source>
        <dbReference type="ARBA" id="ARBA00007532"/>
    </source>
</evidence>
<dbReference type="GO" id="GO:0004148">
    <property type="term" value="F:dihydrolipoyl dehydrogenase (NADH) activity"/>
    <property type="evidence" value="ECO:0007669"/>
    <property type="project" value="TreeGrafter"/>
</dbReference>
<keyword evidence="2" id="KW-0285">Flavoprotein</keyword>
<dbReference type="GO" id="GO:0050660">
    <property type="term" value="F:flavin adenine dinucleotide binding"/>
    <property type="evidence" value="ECO:0007669"/>
    <property type="project" value="TreeGrafter"/>
</dbReference>
<comment type="cofactor">
    <cofactor evidence="5">
        <name>FAD</name>
        <dbReference type="ChEBI" id="CHEBI:57692"/>
    </cofactor>
    <text evidence="5">Binds 1 FAD per subunit.</text>
</comment>
<organism evidence="9 10">
    <name type="scientific">Paucilactobacillus wasatchensis</name>
    <dbReference type="NCBI Taxonomy" id="1335616"/>
    <lineage>
        <taxon>Bacteria</taxon>
        <taxon>Bacillati</taxon>
        <taxon>Bacillota</taxon>
        <taxon>Bacilli</taxon>
        <taxon>Lactobacillales</taxon>
        <taxon>Lactobacillaceae</taxon>
        <taxon>Paucilactobacillus</taxon>
    </lineage>
</organism>
<dbReference type="SUPFAM" id="SSF55424">
    <property type="entry name" value="FAD/NAD-linked reductases, dimerisation (C-terminal) domain"/>
    <property type="match status" value="1"/>
</dbReference>
<feature type="disulfide bond" description="Redox-active" evidence="6">
    <location>
        <begin position="41"/>
        <end position="46"/>
    </location>
</feature>
<evidence type="ECO:0000256" key="2">
    <source>
        <dbReference type="ARBA" id="ARBA00022630"/>
    </source>
</evidence>
<dbReference type="GO" id="GO:0006103">
    <property type="term" value="P:2-oxoglutarate metabolic process"/>
    <property type="evidence" value="ECO:0007669"/>
    <property type="project" value="TreeGrafter"/>
</dbReference>
<dbReference type="InterPro" id="IPR001100">
    <property type="entry name" value="Pyr_nuc-diS_OxRdtase"/>
</dbReference>
<feature type="binding site" evidence="5">
    <location>
        <begin position="171"/>
        <end position="178"/>
    </location>
    <ligand>
        <name>NAD(+)</name>
        <dbReference type="ChEBI" id="CHEBI:57540"/>
    </ligand>
</feature>
<dbReference type="Gene3D" id="3.50.50.60">
    <property type="entry name" value="FAD/NAD(P)-binding domain"/>
    <property type="match status" value="2"/>
</dbReference>
<dbReference type="InterPro" id="IPR036188">
    <property type="entry name" value="FAD/NAD-bd_sf"/>
</dbReference>
<dbReference type="Pfam" id="PF07992">
    <property type="entry name" value="Pyr_redox_2"/>
    <property type="match status" value="1"/>
</dbReference>
<dbReference type="InterPro" id="IPR050151">
    <property type="entry name" value="Class-I_Pyr_Nuc-Dis_Oxidored"/>
</dbReference>
<dbReference type="PIRSF" id="PIRSF000350">
    <property type="entry name" value="Mercury_reductase_MerA"/>
    <property type="match status" value="1"/>
</dbReference>
<dbReference type="InterPro" id="IPR004099">
    <property type="entry name" value="Pyr_nucl-diS_OxRdtase_dimer"/>
</dbReference>